<proteinExistence type="predicted"/>
<sequence>MKIWYQCKAKYAKENDEGILKQTSELHLVDAVSYTDAEARIYGAMERTVSGEFQIMTISKTNIGEVINFEDTDYWYKCKVQYATVDGDSEKEVKITTYILTSADNLKQAYERTEQSLDNMLVPFEISSISKTNIVEVFPEMDDEIPANLKPLADVANEEEVEEYEEDIDEEFEDGIDEEDEHDEEVDSEEEDEK</sequence>
<protein>
    <submittedName>
        <fullName evidence="2">DUF4494 domain-containing protein</fullName>
    </submittedName>
</protein>
<evidence type="ECO:0000313" key="3">
    <source>
        <dbReference type="Proteomes" id="UP001062165"/>
    </source>
</evidence>
<dbReference type="Proteomes" id="UP001062165">
    <property type="component" value="Chromosome"/>
</dbReference>
<dbReference type="RefSeq" id="WP_263049547.1">
    <property type="nucleotide sequence ID" value="NZ_CP106735.1"/>
</dbReference>
<reference evidence="2" key="1">
    <citation type="submission" date="2022-10" db="EMBL/GenBank/DDBJ databases">
        <title>Comparative genomics and taxonomic characterization of three novel marine species of genus Reichenbachiella exhibiting antioxidant and polysaccharide degradation activities.</title>
        <authorList>
            <person name="Muhammad N."/>
            <person name="Lee Y.-J."/>
            <person name="Ko J."/>
            <person name="Kim S.-G."/>
        </authorList>
    </citation>
    <scope>NUCLEOTIDE SEQUENCE</scope>
    <source>
        <strain evidence="2">Wsw4-B4</strain>
    </source>
</reference>
<name>A0ABY6CV54_9BACT</name>
<accession>A0ABY6CV54</accession>
<evidence type="ECO:0000256" key="1">
    <source>
        <dbReference type="SAM" id="MobiDB-lite"/>
    </source>
</evidence>
<dbReference type="EMBL" id="CP106735">
    <property type="protein sequence ID" value="UXX77800.1"/>
    <property type="molecule type" value="Genomic_DNA"/>
</dbReference>
<evidence type="ECO:0000313" key="2">
    <source>
        <dbReference type="EMBL" id="UXX77800.1"/>
    </source>
</evidence>
<dbReference type="Pfam" id="PF14902">
    <property type="entry name" value="DUF4494"/>
    <property type="match status" value="1"/>
</dbReference>
<feature type="compositionally biased region" description="Acidic residues" evidence="1">
    <location>
        <begin position="156"/>
        <end position="194"/>
    </location>
</feature>
<feature type="region of interest" description="Disordered" evidence="1">
    <location>
        <begin position="151"/>
        <end position="194"/>
    </location>
</feature>
<gene>
    <name evidence="2" type="ORF">N7E81_10500</name>
</gene>
<dbReference type="InterPro" id="IPR027848">
    <property type="entry name" value="DUF4494"/>
</dbReference>
<keyword evidence="3" id="KW-1185">Reference proteome</keyword>
<organism evidence="2 3">
    <name type="scientific">Reichenbachiella carrageenanivorans</name>
    <dbReference type="NCBI Taxonomy" id="2979869"/>
    <lineage>
        <taxon>Bacteria</taxon>
        <taxon>Pseudomonadati</taxon>
        <taxon>Bacteroidota</taxon>
        <taxon>Cytophagia</taxon>
        <taxon>Cytophagales</taxon>
        <taxon>Reichenbachiellaceae</taxon>
        <taxon>Reichenbachiella</taxon>
    </lineage>
</organism>